<evidence type="ECO:0000313" key="2">
    <source>
        <dbReference type="EMBL" id="KAG1531852.1"/>
    </source>
</evidence>
<sequence length="146" mass="15346">MSAGTRDPSGRRASTMGELSSMRLPSGVTMRSITQRTDCSLAPPAKAQVAPDRPLRPAPRGTTTPCPHRWPNPHPWQRSGSASVRPLHATCHRSCPPHRAGVNPAPPATRRASAAVPEAAREAGAAVQAARVSTSARRLLAAQQSA</sequence>
<feature type="region of interest" description="Disordered" evidence="1">
    <location>
        <begin position="1"/>
        <end position="119"/>
    </location>
</feature>
<keyword evidence="3" id="KW-1185">Reference proteome</keyword>
<feature type="compositionally biased region" description="Polar residues" evidence="1">
    <location>
        <begin position="29"/>
        <end position="38"/>
    </location>
</feature>
<dbReference type="EMBL" id="JAANIU010010423">
    <property type="protein sequence ID" value="KAG1531852.1"/>
    <property type="molecule type" value="Genomic_DNA"/>
</dbReference>
<dbReference type="Proteomes" id="UP000740926">
    <property type="component" value="Unassembled WGS sequence"/>
</dbReference>
<name>A0A9P7C203_9FUNG</name>
<evidence type="ECO:0000313" key="3">
    <source>
        <dbReference type="Proteomes" id="UP000740926"/>
    </source>
</evidence>
<evidence type="ECO:0000256" key="1">
    <source>
        <dbReference type="SAM" id="MobiDB-lite"/>
    </source>
</evidence>
<reference evidence="2 3" key="1">
    <citation type="journal article" date="2020" name="Microb. Genom.">
        <title>Genetic diversity of clinical and environmental Mucorales isolates obtained from an investigation of mucormycosis cases among solid organ transplant recipients.</title>
        <authorList>
            <person name="Nguyen M.H."/>
            <person name="Kaul D."/>
            <person name="Muto C."/>
            <person name="Cheng S.J."/>
            <person name="Richter R.A."/>
            <person name="Bruno V.M."/>
            <person name="Liu G."/>
            <person name="Beyhan S."/>
            <person name="Sundermann A.J."/>
            <person name="Mounaud S."/>
            <person name="Pasculle A.W."/>
            <person name="Nierman W.C."/>
            <person name="Driscoll E."/>
            <person name="Cumbie R."/>
            <person name="Clancy C.J."/>
            <person name="Dupont C.L."/>
        </authorList>
    </citation>
    <scope>NUCLEOTIDE SEQUENCE [LARGE SCALE GENOMIC DNA]</scope>
    <source>
        <strain evidence="2 3">GL24</strain>
    </source>
</reference>
<dbReference type="AlphaFoldDB" id="A0A9P7C203"/>
<comment type="caution">
    <text evidence="2">The sequence shown here is derived from an EMBL/GenBank/DDBJ whole genome shotgun (WGS) entry which is preliminary data.</text>
</comment>
<protein>
    <submittedName>
        <fullName evidence="2">Uncharacterized protein</fullName>
    </submittedName>
</protein>
<accession>A0A9P7C203</accession>
<organism evidence="2 3">
    <name type="scientific">Rhizopus delemar</name>
    <dbReference type="NCBI Taxonomy" id="936053"/>
    <lineage>
        <taxon>Eukaryota</taxon>
        <taxon>Fungi</taxon>
        <taxon>Fungi incertae sedis</taxon>
        <taxon>Mucoromycota</taxon>
        <taxon>Mucoromycotina</taxon>
        <taxon>Mucoromycetes</taxon>
        <taxon>Mucorales</taxon>
        <taxon>Mucorineae</taxon>
        <taxon>Rhizopodaceae</taxon>
        <taxon>Rhizopus</taxon>
    </lineage>
</organism>
<gene>
    <name evidence="2" type="ORF">G6F50_016475</name>
</gene>
<feature type="compositionally biased region" description="Low complexity" evidence="1">
    <location>
        <begin position="108"/>
        <end position="119"/>
    </location>
</feature>
<proteinExistence type="predicted"/>